<keyword evidence="9" id="KW-0460">Magnesium</keyword>
<keyword evidence="4" id="KW-0808">Transferase</keyword>
<feature type="domain" description="DAGKc" evidence="13">
    <location>
        <begin position="1"/>
        <end position="135"/>
    </location>
</feature>
<dbReference type="GO" id="GO:0046872">
    <property type="term" value="F:metal ion binding"/>
    <property type="evidence" value="ECO:0007669"/>
    <property type="project" value="UniProtKB-KW"/>
</dbReference>
<keyword evidence="11" id="KW-0594">Phospholipid biosynthesis</keyword>
<dbReference type="InterPro" id="IPR016064">
    <property type="entry name" value="NAD/diacylglycerol_kinase_sf"/>
</dbReference>
<evidence type="ECO:0000313" key="15">
    <source>
        <dbReference type="Proteomes" id="UP000578686"/>
    </source>
</evidence>
<name>A0A7X6D1C8_9ACTN</name>
<evidence type="ECO:0000256" key="1">
    <source>
        <dbReference type="ARBA" id="ARBA00001946"/>
    </source>
</evidence>
<dbReference type="Gene3D" id="2.60.200.40">
    <property type="match status" value="1"/>
</dbReference>
<keyword evidence="3" id="KW-0444">Lipid biosynthesis</keyword>
<dbReference type="NCBIfam" id="TIGR00147">
    <property type="entry name" value="YegS/Rv2252/BmrU family lipid kinase"/>
    <property type="match status" value="1"/>
</dbReference>
<keyword evidence="7 14" id="KW-0418">Kinase</keyword>
<dbReference type="Gene3D" id="3.40.50.10330">
    <property type="entry name" value="Probable inorganic polyphosphate/atp-NAD kinase, domain 1"/>
    <property type="match status" value="1"/>
</dbReference>
<dbReference type="PANTHER" id="PTHR12358">
    <property type="entry name" value="SPHINGOSINE KINASE"/>
    <property type="match status" value="1"/>
</dbReference>
<evidence type="ECO:0000256" key="10">
    <source>
        <dbReference type="ARBA" id="ARBA00023098"/>
    </source>
</evidence>
<comment type="similarity">
    <text evidence="2">Belongs to the diacylglycerol/lipid kinase family.</text>
</comment>
<keyword evidence="8" id="KW-0067">ATP-binding</keyword>
<gene>
    <name evidence="14" type="ORF">HCN56_12415</name>
</gene>
<dbReference type="InterPro" id="IPR045540">
    <property type="entry name" value="YegS/DAGK_C"/>
</dbReference>
<dbReference type="Pfam" id="PF00781">
    <property type="entry name" value="DAGK_cat"/>
    <property type="match status" value="1"/>
</dbReference>
<dbReference type="SUPFAM" id="SSF111331">
    <property type="entry name" value="NAD kinase/diacylglycerol kinase-like"/>
    <property type="match status" value="1"/>
</dbReference>
<dbReference type="RefSeq" id="WP_167970385.1">
    <property type="nucleotide sequence ID" value="NZ_BHZG01000002.1"/>
</dbReference>
<dbReference type="AlphaFoldDB" id="A0A7X6D1C8"/>
<dbReference type="Proteomes" id="UP000578686">
    <property type="component" value="Unassembled WGS sequence"/>
</dbReference>
<accession>A0A7X6D1C8</accession>
<dbReference type="InterPro" id="IPR001206">
    <property type="entry name" value="Diacylglycerol_kinase_cat_dom"/>
</dbReference>
<evidence type="ECO:0000256" key="5">
    <source>
        <dbReference type="ARBA" id="ARBA00022723"/>
    </source>
</evidence>
<evidence type="ECO:0000256" key="7">
    <source>
        <dbReference type="ARBA" id="ARBA00022777"/>
    </source>
</evidence>
<dbReference type="Pfam" id="PF19279">
    <property type="entry name" value="YegS_C"/>
    <property type="match status" value="1"/>
</dbReference>
<dbReference type="GO" id="GO:0005886">
    <property type="term" value="C:plasma membrane"/>
    <property type="evidence" value="ECO:0007669"/>
    <property type="project" value="TreeGrafter"/>
</dbReference>
<evidence type="ECO:0000256" key="3">
    <source>
        <dbReference type="ARBA" id="ARBA00022516"/>
    </source>
</evidence>
<dbReference type="EMBL" id="JAAVJD010000079">
    <property type="protein sequence ID" value="NJQ06365.1"/>
    <property type="molecule type" value="Genomic_DNA"/>
</dbReference>
<evidence type="ECO:0000256" key="9">
    <source>
        <dbReference type="ARBA" id="ARBA00022842"/>
    </source>
</evidence>
<evidence type="ECO:0000256" key="2">
    <source>
        <dbReference type="ARBA" id="ARBA00005983"/>
    </source>
</evidence>
<reference evidence="14 15" key="1">
    <citation type="submission" date="2020-03" db="EMBL/GenBank/DDBJ databases">
        <title>Draft genome of Streptomyces sp. ventii, isolated from the Axial Seamount in the Pacific Ocean, and resequencing of the two type strains Streptomyces lonarensis strain NCL 716 and Streptomyces bohaiensis strain 11A07.</title>
        <authorList>
            <person name="Loughran R.M."/>
            <person name="Pfannmuller K.M."/>
            <person name="Wasson B.J."/>
            <person name="Deadmond M.C."/>
            <person name="Paddock B.E."/>
            <person name="Koyack M.J."/>
            <person name="Gallegos D.A."/>
            <person name="Mitchell E.A."/>
            <person name="Ushijima B."/>
            <person name="Saw J.H."/>
            <person name="Mcphail K.L."/>
            <person name="Videau P."/>
        </authorList>
    </citation>
    <scope>NUCLEOTIDE SEQUENCE [LARGE SCALE GENOMIC DNA]</scope>
    <source>
        <strain evidence="14 15">NCL716</strain>
    </source>
</reference>
<evidence type="ECO:0000256" key="8">
    <source>
        <dbReference type="ARBA" id="ARBA00022840"/>
    </source>
</evidence>
<dbReference type="SMART" id="SM00046">
    <property type="entry name" value="DAGKc"/>
    <property type="match status" value="1"/>
</dbReference>
<protein>
    <submittedName>
        <fullName evidence="14">Diacylglycerol kinase</fullName>
    </submittedName>
</protein>
<keyword evidence="10" id="KW-0443">Lipid metabolism</keyword>
<comment type="cofactor">
    <cofactor evidence="1">
        <name>Mg(2+)</name>
        <dbReference type="ChEBI" id="CHEBI:18420"/>
    </cofactor>
</comment>
<evidence type="ECO:0000259" key="13">
    <source>
        <dbReference type="PROSITE" id="PS50146"/>
    </source>
</evidence>
<dbReference type="InterPro" id="IPR050187">
    <property type="entry name" value="Lipid_Phosphate_FormReg"/>
</dbReference>
<dbReference type="GO" id="GO:0004143">
    <property type="term" value="F:ATP-dependent diacylglycerol kinase activity"/>
    <property type="evidence" value="ECO:0007669"/>
    <property type="project" value="TreeGrafter"/>
</dbReference>
<evidence type="ECO:0000256" key="11">
    <source>
        <dbReference type="ARBA" id="ARBA00023209"/>
    </source>
</evidence>
<dbReference type="NCBIfam" id="NF008882">
    <property type="entry name" value="PRK11914.1"/>
    <property type="match status" value="1"/>
</dbReference>
<evidence type="ECO:0000256" key="6">
    <source>
        <dbReference type="ARBA" id="ARBA00022741"/>
    </source>
</evidence>
<keyword evidence="6" id="KW-0547">Nucleotide-binding</keyword>
<keyword evidence="5" id="KW-0479">Metal-binding</keyword>
<evidence type="ECO:0000313" key="14">
    <source>
        <dbReference type="EMBL" id="NJQ06365.1"/>
    </source>
</evidence>
<dbReference type="GO" id="GO:0008654">
    <property type="term" value="P:phospholipid biosynthetic process"/>
    <property type="evidence" value="ECO:0007669"/>
    <property type="project" value="UniProtKB-KW"/>
</dbReference>
<evidence type="ECO:0000256" key="4">
    <source>
        <dbReference type="ARBA" id="ARBA00022679"/>
    </source>
</evidence>
<dbReference type="PROSITE" id="PS50146">
    <property type="entry name" value="DAGK"/>
    <property type="match status" value="1"/>
</dbReference>
<keyword evidence="15" id="KW-1185">Reference proteome</keyword>
<dbReference type="InterPro" id="IPR017438">
    <property type="entry name" value="ATP-NAD_kinase_N"/>
</dbReference>
<dbReference type="PANTHER" id="PTHR12358:SF106">
    <property type="entry name" value="LIPID KINASE YEGS"/>
    <property type="match status" value="1"/>
</dbReference>
<dbReference type="GO" id="GO:0005524">
    <property type="term" value="F:ATP binding"/>
    <property type="evidence" value="ECO:0007669"/>
    <property type="project" value="UniProtKB-KW"/>
</dbReference>
<evidence type="ECO:0000256" key="12">
    <source>
        <dbReference type="ARBA" id="ARBA00023264"/>
    </source>
</evidence>
<organism evidence="14 15">
    <name type="scientific">Streptomyces lonarensis</name>
    <dbReference type="NCBI Taxonomy" id="700599"/>
    <lineage>
        <taxon>Bacteria</taxon>
        <taxon>Bacillati</taxon>
        <taxon>Actinomycetota</taxon>
        <taxon>Actinomycetes</taxon>
        <taxon>Kitasatosporales</taxon>
        <taxon>Streptomycetaceae</taxon>
        <taxon>Streptomyces</taxon>
    </lineage>
</organism>
<sequence length="298" mass="30294">MNDAICLLVNPTAGRGGGGRCAAPAARVLRDAGHPVRAVVGLDASDALRRAREAVAAGARALVAVGGDGLVSLALHAVAGTGTPLGVVAAGTGNDFARALGLPLREPEAAAARVAGALAAGGGTPVDLGRVGDRWFGTVLAAGFDSRVNDRANRMTWPRGRLRYDVAILAELAALRPSPFRLRLDDGPWQEHDATLVAVGNGASYGGGLRICPRARTDDGLFDITVVGACSRRTLLRVLPSVRHGGHVDHRVVTVLRAARVTLAAPEPAAYADGDPLGGLPLTARTVPGAVRVLGAGG</sequence>
<keyword evidence="12" id="KW-1208">Phospholipid metabolism</keyword>
<proteinExistence type="inferred from homology"/>
<comment type="caution">
    <text evidence="14">The sequence shown here is derived from an EMBL/GenBank/DDBJ whole genome shotgun (WGS) entry which is preliminary data.</text>
</comment>
<dbReference type="InterPro" id="IPR005218">
    <property type="entry name" value="Diacylglycerol/lipid_kinase"/>
</dbReference>